<proteinExistence type="inferred from homology"/>
<keyword evidence="4 8" id="KW-0812">Transmembrane</keyword>
<dbReference type="Gene3D" id="2.170.130.10">
    <property type="entry name" value="TonB-dependent receptor, plug domain"/>
    <property type="match status" value="1"/>
</dbReference>
<evidence type="ECO:0000256" key="5">
    <source>
        <dbReference type="ARBA" id="ARBA00023077"/>
    </source>
</evidence>
<dbReference type="GO" id="GO:0009279">
    <property type="term" value="C:cell outer membrane"/>
    <property type="evidence" value="ECO:0007669"/>
    <property type="project" value="UniProtKB-SubCell"/>
</dbReference>
<dbReference type="PROSITE" id="PS00018">
    <property type="entry name" value="EF_HAND_1"/>
    <property type="match status" value="1"/>
</dbReference>
<keyword evidence="6 8" id="KW-0472">Membrane</keyword>
<evidence type="ECO:0000256" key="2">
    <source>
        <dbReference type="ARBA" id="ARBA00022448"/>
    </source>
</evidence>
<dbReference type="InterPro" id="IPR037066">
    <property type="entry name" value="Plug_dom_sf"/>
</dbReference>
<feature type="domain" description="TonB-dependent receptor plug" evidence="11">
    <location>
        <begin position="147"/>
        <end position="251"/>
    </location>
</feature>
<evidence type="ECO:0000256" key="9">
    <source>
        <dbReference type="RuleBase" id="RU003357"/>
    </source>
</evidence>
<evidence type="ECO:0000256" key="4">
    <source>
        <dbReference type="ARBA" id="ARBA00022692"/>
    </source>
</evidence>
<dbReference type="AlphaFoldDB" id="A0A5B8UD47"/>
<evidence type="ECO:0000259" key="11">
    <source>
        <dbReference type="Pfam" id="PF07715"/>
    </source>
</evidence>
<dbReference type="Gene3D" id="2.40.170.20">
    <property type="entry name" value="TonB-dependent receptor, beta-barrel domain"/>
    <property type="match status" value="1"/>
</dbReference>
<dbReference type="NCBIfam" id="TIGR04057">
    <property type="entry name" value="SusC_RagA_signa"/>
    <property type="match status" value="1"/>
</dbReference>
<evidence type="ECO:0000259" key="10">
    <source>
        <dbReference type="Pfam" id="PF00593"/>
    </source>
</evidence>
<comment type="subcellular location">
    <subcellularLocation>
        <location evidence="1 8">Cell outer membrane</location>
        <topology evidence="1 8">Multi-pass membrane protein</topology>
    </subcellularLocation>
</comment>
<dbReference type="Proteomes" id="UP000321204">
    <property type="component" value="Chromosome"/>
</dbReference>
<dbReference type="NCBIfam" id="TIGR04056">
    <property type="entry name" value="OMP_RagA_SusC"/>
    <property type="match status" value="1"/>
</dbReference>
<dbReference type="SUPFAM" id="SSF56935">
    <property type="entry name" value="Porins"/>
    <property type="match status" value="1"/>
</dbReference>
<dbReference type="InterPro" id="IPR012910">
    <property type="entry name" value="Plug_dom"/>
</dbReference>
<evidence type="ECO:0000256" key="3">
    <source>
        <dbReference type="ARBA" id="ARBA00022452"/>
    </source>
</evidence>
<evidence type="ECO:0000313" key="12">
    <source>
        <dbReference type="EMBL" id="QEC54418.1"/>
    </source>
</evidence>
<comment type="similarity">
    <text evidence="8 9">Belongs to the TonB-dependent receptor family.</text>
</comment>
<accession>A0A5B8UD47</accession>
<dbReference type="InterPro" id="IPR036942">
    <property type="entry name" value="Beta-barrel_TonB_sf"/>
</dbReference>
<feature type="domain" description="TonB-dependent receptor-like beta-barrel" evidence="10">
    <location>
        <begin position="493"/>
        <end position="885"/>
    </location>
</feature>
<keyword evidence="2 8" id="KW-0813">Transport</keyword>
<keyword evidence="5 9" id="KW-0798">TonB box</keyword>
<evidence type="ECO:0000313" key="13">
    <source>
        <dbReference type="Proteomes" id="UP000321204"/>
    </source>
</evidence>
<dbReference type="InterPro" id="IPR023997">
    <property type="entry name" value="TonB-dep_OMP_SusC/RagA_CS"/>
</dbReference>
<dbReference type="Pfam" id="PF00593">
    <property type="entry name" value="TonB_dep_Rec_b-barrel"/>
    <property type="match status" value="1"/>
</dbReference>
<keyword evidence="13" id="KW-1185">Reference proteome</keyword>
<keyword evidence="3 8" id="KW-1134">Transmembrane beta strand</keyword>
<sequence length="1133" mass="123821">MMKRPRHQAPFSPCCDSAIQSMTGSRLPLKYFRRTGVTLLMAMLIILPTTLFAQNTIKGVITDGRTNTPLAGVNVTVKGAGKGTQTNAAGEYTISARSSDVLQFSYAGYETHEVPVQNQTNINYTLKESTSKLDEVVVVGYGTTRRKDLTGAVASVNGKSIAATPVPNIAQAMQGKLAGVNVVSQDGRPGADVSIRVRGGGSISQSNQPLILIDGVPGSLSDVPPDQVKSIDVLKDASSTAIYGARGANGVVLVTTKGAQAGKTTITYNGYVKFNTPAKYLKALSPYDYLKYVWANAAANGTAYRTPFEQLYGIGAFTTINTGGIESYRNLASDDIQKQVYHSSTSSNHDLTITGGTDKTKILFSTSYSDEQGMKINSFFKRGNVAFKLSQKLFDNLTFNLDTRYTDIQNKGDEGTTNGFGSLLSTAYEFRPISTAHILGDLNALRTGNIQQYGTNVMWDTHSPVARISDYDPLSLSQSMRGIASLDWKIIKDVTYHTDFFLSRSWSQQKHWSGATYNNYLDDATNTKLYAGAVDYRKNDAWGLRWTNTLNYALSVGTNHHLNLLAGQEVANSGGTGIAIQANHFPANFTEETAFAQINQYDQTNGSATFSSSVSTPDRLLSYFGRANYSFLDRYLLTATFRADGSSRFTPAHQWGYFPAGAIAWRMSEESFLKDVKWLNDLKLRASYGAVGNDRIPSSSWTQLWGSVSDQRFQYAINHQRQSAYDLASQTLANPNLKWETTITRNVGTDFTLFKFRLSGTVDVYWNTTKDLLMLTSNPPVSGYPLIYSNIGQTSNKGVELSLSGTIFENKDWKITAGGNINFNKSNVDKLAPNVTGLYSASWSGSQSYPASDYVLLEGKPVGLVRGLTYDGLYTPADFDYNNGLYTLKKGVSDLGNFIGVVHGIGATDKPSTQYAYPGLPKFKDLNGDGKIDENDVSVIGNMNPKHTGGFNLGASFKNIDFGLYFNWSVGNQIYNANKLATLYGPKEAGVYENKLAIMKDAYKIYDVVNGQLVRLTTPDQLNAANANATLPLAYNEVGVTSTLGIEDGSYLRLNTLNLGYTLPKSILAKVKISNLRIYGSVYNVFTITKYSGLDPEVNTDPSHNNATYPTTGFDFGTYPRPRSYVVGLNVSF</sequence>
<dbReference type="InterPro" id="IPR008969">
    <property type="entry name" value="CarboxyPept-like_regulatory"/>
</dbReference>
<dbReference type="Pfam" id="PF13715">
    <property type="entry name" value="CarbopepD_reg_2"/>
    <property type="match status" value="1"/>
</dbReference>
<reference evidence="12 13" key="1">
    <citation type="journal article" date="2015" name="Int. J. Syst. Evol. Microbiol.">
        <title>Flavisolibacter ginsenosidimutans sp. nov., with ginsenoside-converting activity isolated from soil used for cultivating ginseng.</title>
        <authorList>
            <person name="Zhao Y."/>
            <person name="Liu Q."/>
            <person name="Kang M.S."/>
            <person name="Jin F."/>
            <person name="Yu H."/>
            <person name="Im W.T."/>
        </authorList>
    </citation>
    <scope>NUCLEOTIDE SEQUENCE [LARGE SCALE GENOMIC DNA]</scope>
    <source>
        <strain evidence="12 13">Gsoil 636</strain>
    </source>
</reference>
<dbReference type="SUPFAM" id="SSF49464">
    <property type="entry name" value="Carboxypeptidase regulatory domain-like"/>
    <property type="match status" value="1"/>
</dbReference>
<dbReference type="InterPro" id="IPR039426">
    <property type="entry name" value="TonB-dep_rcpt-like"/>
</dbReference>
<evidence type="ECO:0000256" key="8">
    <source>
        <dbReference type="PROSITE-ProRule" id="PRU01360"/>
    </source>
</evidence>
<organism evidence="12 13">
    <name type="scientific">Flavisolibacter ginsenosidimutans</name>
    <dbReference type="NCBI Taxonomy" id="661481"/>
    <lineage>
        <taxon>Bacteria</taxon>
        <taxon>Pseudomonadati</taxon>
        <taxon>Bacteroidota</taxon>
        <taxon>Chitinophagia</taxon>
        <taxon>Chitinophagales</taxon>
        <taxon>Chitinophagaceae</taxon>
        <taxon>Flavisolibacter</taxon>
    </lineage>
</organism>
<evidence type="ECO:0000256" key="1">
    <source>
        <dbReference type="ARBA" id="ARBA00004571"/>
    </source>
</evidence>
<evidence type="ECO:0000256" key="6">
    <source>
        <dbReference type="ARBA" id="ARBA00023136"/>
    </source>
</evidence>
<dbReference type="KEGG" id="fgg:FSB75_00380"/>
<dbReference type="PROSITE" id="PS52016">
    <property type="entry name" value="TONB_DEPENDENT_REC_3"/>
    <property type="match status" value="1"/>
</dbReference>
<evidence type="ECO:0000256" key="7">
    <source>
        <dbReference type="ARBA" id="ARBA00023237"/>
    </source>
</evidence>
<dbReference type="InterPro" id="IPR018247">
    <property type="entry name" value="EF_Hand_1_Ca_BS"/>
</dbReference>
<dbReference type="Gene3D" id="2.60.40.1120">
    <property type="entry name" value="Carboxypeptidase-like, regulatory domain"/>
    <property type="match status" value="1"/>
</dbReference>
<dbReference type="InterPro" id="IPR000531">
    <property type="entry name" value="Beta-barrel_TonB"/>
</dbReference>
<dbReference type="EMBL" id="CP042433">
    <property type="protein sequence ID" value="QEC54418.1"/>
    <property type="molecule type" value="Genomic_DNA"/>
</dbReference>
<gene>
    <name evidence="12" type="ORF">FSB75_00380</name>
</gene>
<dbReference type="OrthoDB" id="9768177at2"/>
<keyword evidence="12" id="KW-0675">Receptor</keyword>
<dbReference type="Pfam" id="PF07715">
    <property type="entry name" value="Plug"/>
    <property type="match status" value="1"/>
</dbReference>
<keyword evidence="7 8" id="KW-0998">Cell outer membrane</keyword>
<protein>
    <submittedName>
        <fullName evidence="12">TonB-dependent receptor</fullName>
    </submittedName>
</protein>
<dbReference type="InterPro" id="IPR023996">
    <property type="entry name" value="TonB-dep_OMP_SusC/RagA"/>
</dbReference>
<name>A0A5B8UD47_9BACT</name>
<dbReference type="FunFam" id="2.170.130.10:FF:000008">
    <property type="entry name" value="SusC/RagA family TonB-linked outer membrane protein"/>
    <property type="match status" value="1"/>
</dbReference>